<accession>A0A8J8T4Y6</accession>
<reference evidence="1" key="1">
    <citation type="submission" date="2019-06" db="EMBL/GenBank/DDBJ databases">
        <authorList>
            <person name="Zheng W."/>
        </authorList>
    </citation>
    <scope>NUCLEOTIDE SEQUENCE</scope>
    <source>
        <strain evidence="1">QDHG01</strain>
    </source>
</reference>
<dbReference type="AlphaFoldDB" id="A0A8J8T4Y6"/>
<proteinExistence type="predicted"/>
<keyword evidence="2" id="KW-1185">Reference proteome</keyword>
<dbReference type="Proteomes" id="UP000785679">
    <property type="component" value="Unassembled WGS sequence"/>
</dbReference>
<gene>
    <name evidence="1" type="ORF">FGO68_gene2035</name>
</gene>
<evidence type="ECO:0000313" key="1">
    <source>
        <dbReference type="EMBL" id="TNV82547.1"/>
    </source>
</evidence>
<protein>
    <submittedName>
        <fullName evidence="1">Uncharacterized protein</fullName>
    </submittedName>
</protein>
<organism evidence="1 2">
    <name type="scientific">Halteria grandinella</name>
    <dbReference type="NCBI Taxonomy" id="5974"/>
    <lineage>
        <taxon>Eukaryota</taxon>
        <taxon>Sar</taxon>
        <taxon>Alveolata</taxon>
        <taxon>Ciliophora</taxon>
        <taxon>Intramacronucleata</taxon>
        <taxon>Spirotrichea</taxon>
        <taxon>Stichotrichia</taxon>
        <taxon>Sporadotrichida</taxon>
        <taxon>Halteriidae</taxon>
        <taxon>Halteria</taxon>
    </lineage>
</organism>
<dbReference type="EMBL" id="RRYP01004823">
    <property type="protein sequence ID" value="TNV82547.1"/>
    <property type="molecule type" value="Genomic_DNA"/>
</dbReference>
<evidence type="ECO:0000313" key="2">
    <source>
        <dbReference type="Proteomes" id="UP000785679"/>
    </source>
</evidence>
<comment type="caution">
    <text evidence="1">The sequence shown here is derived from an EMBL/GenBank/DDBJ whole genome shotgun (WGS) entry which is preliminary data.</text>
</comment>
<name>A0A8J8T4Y6_HALGN</name>
<sequence>MIINQGIFEPNYILAHQQSQASSINQLIDKSIQSAFYTHSSLIDLCNLHQQSSNLKLPSSERAKQLFVPPQANQHIRYLAITSLMTAAH</sequence>